<dbReference type="Proteomes" id="UP000198607">
    <property type="component" value="Unassembled WGS sequence"/>
</dbReference>
<dbReference type="RefSeq" id="WP_143009806.1">
    <property type="nucleotide sequence ID" value="NZ_FNCY01000005.1"/>
</dbReference>
<evidence type="ECO:0000313" key="2">
    <source>
        <dbReference type="EMBL" id="SDH40032.1"/>
    </source>
</evidence>
<reference evidence="2 3" key="1">
    <citation type="submission" date="2016-10" db="EMBL/GenBank/DDBJ databases">
        <authorList>
            <person name="de Groot N.N."/>
        </authorList>
    </citation>
    <scope>NUCLEOTIDE SEQUENCE [LARGE SCALE GENOMIC DNA]</scope>
    <source>
        <strain evidence="2 3">DSM 5885</strain>
    </source>
</reference>
<evidence type="ECO:0000256" key="1">
    <source>
        <dbReference type="SAM" id="SignalP"/>
    </source>
</evidence>
<evidence type="ECO:0000313" key="3">
    <source>
        <dbReference type="Proteomes" id="UP000198607"/>
    </source>
</evidence>
<feature type="chain" id="PRO_5011478187" evidence="1">
    <location>
        <begin position="24"/>
        <end position="88"/>
    </location>
</feature>
<keyword evidence="3" id="KW-1185">Reference proteome</keyword>
<protein>
    <submittedName>
        <fullName evidence="2">Uncharacterized protein</fullName>
    </submittedName>
</protein>
<accession>A0A1G8C3Q6</accession>
<organism evidence="2 3">
    <name type="scientific">Propionivibrio dicarboxylicus</name>
    <dbReference type="NCBI Taxonomy" id="83767"/>
    <lineage>
        <taxon>Bacteria</taxon>
        <taxon>Pseudomonadati</taxon>
        <taxon>Pseudomonadota</taxon>
        <taxon>Betaproteobacteria</taxon>
        <taxon>Rhodocyclales</taxon>
        <taxon>Rhodocyclaceae</taxon>
        <taxon>Propionivibrio</taxon>
    </lineage>
</organism>
<dbReference type="AlphaFoldDB" id="A0A1G8C3Q6"/>
<keyword evidence="1" id="KW-0732">Signal</keyword>
<feature type="signal peptide" evidence="1">
    <location>
        <begin position="1"/>
        <end position="23"/>
    </location>
</feature>
<dbReference type="EMBL" id="FNCY01000005">
    <property type="protein sequence ID" value="SDH40032.1"/>
    <property type="molecule type" value="Genomic_DNA"/>
</dbReference>
<proteinExistence type="predicted"/>
<name>A0A1G8C3Q6_9RHOO</name>
<sequence>MKPVLHAVPVLVALFLAHGSAFAYSGSECEVNDCSKPGPAKGAAATKATPKTKAEVKEAVKEEAKTQGKAKLLENAPSALKDAAGFFK</sequence>
<gene>
    <name evidence="2" type="ORF">SAMN05660652_01668</name>
</gene>
<dbReference type="STRING" id="83767.SAMN05660652_01668"/>